<dbReference type="AlphaFoldDB" id="A0A410MB87"/>
<reference evidence="4 5" key="1">
    <citation type="submission" date="2018-01" db="EMBL/GenBank/DDBJ databases">
        <title>The whole genome sequencing and assembly of Halobacillus litoralis ERB031 strain.</title>
        <authorList>
            <person name="Lee S.-J."/>
            <person name="Park M.-K."/>
            <person name="Kim J.-Y."/>
            <person name="Lee Y.-J."/>
            <person name="Yi H."/>
            <person name="Bahn Y.-S."/>
            <person name="Kim J.F."/>
            <person name="Lee D.-W."/>
        </authorList>
    </citation>
    <scope>NUCLEOTIDE SEQUENCE [LARGE SCALE GENOMIC DNA]</scope>
    <source>
        <strain evidence="4 5">ERB 031</strain>
    </source>
</reference>
<dbReference type="OrthoDB" id="2679563at2"/>
<sequence>MKNLAIFILIIISMTLAACGSDDGENNTSNADEQDTQNNEVPETPEVMVSFDHQPLPVGEETTIKAKVTQGDEPVPDAEYVKFEIWNKGDSQDSSQTIEAEHTDDGVYEITHTFDEAGSYQVIAHTQVDDLHTMPKSEVKVGKDSEVSEHSHSEESGKFMVHLETEQKFKAGEKSPLVVHINHMEDPFTKGLVKFEISADHMEKHLYVDAEEVEPGMYKTSHNFSEPGTYTINTHYEKPDEEIHGHKEKTIEVTE</sequence>
<accession>A0A410MB87</accession>
<evidence type="ECO:0000256" key="1">
    <source>
        <dbReference type="SAM" id="MobiDB-lite"/>
    </source>
</evidence>
<evidence type="ECO:0000259" key="3">
    <source>
        <dbReference type="Pfam" id="PF13115"/>
    </source>
</evidence>
<feature type="domain" description="YtkA-like" evidence="3">
    <location>
        <begin position="46"/>
        <end position="125"/>
    </location>
</feature>
<dbReference type="RefSeq" id="WP_128524059.1">
    <property type="nucleotide sequence ID" value="NZ_CP026118.1"/>
</dbReference>
<keyword evidence="2" id="KW-0732">Signal</keyword>
<dbReference type="InterPro" id="IPR032693">
    <property type="entry name" value="YtkA-like_dom"/>
</dbReference>
<dbReference type="KEGG" id="hli:HLI_06635"/>
<organism evidence="4 5">
    <name type="scientific">Halobacillus litoralis</name>
    <dbReference type="NCBI Taxonomy" id="45668"/>
    <lineage>
        <taxon>Bacteria</taxon>
        <taxon>Bacillati</taxon>
        <taxon>Bacillota</taxon>
        <taxon>Bacilli</taxon>
        <taxon>Bacillales</taxon>
        <taxon>Bacillaceae</taxon>
        <taxon>Halobacillus</taxon>
    </lineage>
</organism>
<feature type="region of interest" description="Disordered" evidence="1">
    <location>
        <begin position="22"/>
        <end position="41"/>
    </location>
</feature>
<protein>
    <recommendedName>
        <fullName evidence="3">YtkA-like domain-containing protein</fullName>
    </recommendedName>
</protein>
<dbReference type="Proteomes" id="UP000287756">
    <property type="component" value="Chromosome"/>
</dbReference>
<feature type="signal peptide" evidence="2">
    <location>
        <begin position="1"/>
        <end position="17"/>
    </location>
</feature>
<dbReference type="EMBL" id="CP026118">
    <property type="protein sequence ID" value="QAS51915.1"/>
    <property type="molecule type" value="Genomic_DNA"/>
</dbReference>
<feature type="domain" description="YtkA-like" evidence="3">
    <location>
        <begin position="156"/>
        <end position="235"/>
    </location>
</feature>
<feature type="chain" id="PRO_5038677347" description="YtkA-like domain-containing protein" evidence="2">
    <location>
        <begin position="18"/>
        <end position="255"/>
    </location>
</feature>
<feature type="compositionally biased region" description="Polar residues" evidence="1">
    <location>
        <begin position="26"/>
        <end position="41"/>
    </location>
</feature>
<proteinExistence type="predicted"/>
<gene>
    <name evidence="4" type="ORF">HLI_06635</name>
</gene>
<evidence type="ECO:0000256" key="2">
    <source>
        <dbReference type="SAM" id="SignalP"/>
    </source>
</evidence>
<evidence type="ECO:0000313" key="4">
    <source>
        <dbReference type="EMBL" id="QAS51915.1"/>
    </source>
</evidence>
<dbReference type="PROSITE" id="PS51257">
    <property type="entry name" value="PROKAR_LIPOPROTEIN"/>
    <property type="match status" value="1"/>
</dbReference>
<name>A0A410MB87_9BACI</name>
<dbReference type="Pfam" id="PF13115">
    <property type="entry name" value="YtkA"/>
    <property type="match status" value="2"/>
</dbReference>
<evidence type="ECO:0000313" key="5">
    <source>
        <dbReference type="Proteomes" id="UP000287756"/>
    </source>
</evidence>